<dbReference type="AlphaFoldDB" id="A0A444V7X6"/>
<accession>A0A444V7X6</accession>
<keyword evidence="3" id="KW-1185">Reference proteome</keyword>
<gene>
    <name evidence="1" type="ORF">EOD39_15528</name>
    <name evidence="2" type="ORF">EOD39_15529</name>
</gene>
<dbReference type="Proteomes" id="UP000289886">
    <property type="component" value="Unassembled WGS sequence"/>
</dbReference>
<comment type="caution">
    <text evidence="1">The sequence shown here is derived from an EMBL/GenBank/DDBJ whole genome shotgun (WGS) entry which is preliminary data.</text>
</comment>
<proteinExistence type="predicted"/>
<sequence length="338" mass="39554">MEGLVGYLKAKLRAKYTILDLKRNFTGYSDTCMAAYYEFEKECYLTCGEYKAYVDSGRRLSANELTLCGREIEAALLNDAALDSVDVDVDVCYERIKKYLAVRRIVENERYKAYICAFKSLRLEEMVLCEMVKQFENVTGDCEYSLELNETERWVCGMDDEIKEGKVRPSVVVQYLQAKHSDWVKNHPDQFFDYCSPETIVRILRSPHKEPKLAKHRFFLEMLLCEPVQVRDDVSDDSLECEAYITAKQALNLEEFLLCEEGKVLETSSIRPLEVATYLKTRRVYWEFLNPVTVADRIRPEEVVQCLWALYQYRYCWKMANNPVYKLTPVETRLCLLA</sequence>
<reference evidence="1 3" key="1">
    <citation type="submission" date="2019-01" db="EMBL/GenBank/DDBJ databases">
        <title>Draft Genome and Complete Hox-Cluster Characterization of the Sterlet Sturgeon (Acipenser ruthenus).</title>
        <authorList>
            <person name="Wei Q."/>
        </authorList>
    </citation>
    <scope>NUCLEOTIDE SEQUENCE [LARGE SCALE GENOMIC DNA]</scope>
    <source>
        <strain evidence="1">WHYD16114868_AA</strain>
        <tissue evidence="1">Blood</tissue>
    </source>
</reference>
<dbReference type="EMBL" id="SCEB01001571">
    <property type="protein sequence ID" value="RXM96543.1"/>
    <property type="molecule type" value="Genomic_DNA"/>
</dbReference>
<evidence type="ECO:0000313" key="3">
    <source>
        <dbReference type="Proteomes" id="UP000289886"/>
    </source>
</evidence>
<organism evidence="1 3">
    <name type="scientific">Acipenser ruthenus</name>
    <name type="common">Sterlet sturgeon</name>
    <dbReference type="NCBI Taxonomy" id="7906"/>
    <lineage>
        <taxon>Eukaryota</taxon>
        <taxon>Metazoa</taxon>
        <taxon>Chordata</taxon>
        <taxon>Craniata</taxon>
        <taxon>Vertebrata</taxon>
        <taxon>Euteleostomi</taxon>
        <taxon>Actinopterygii</taxon>
        <taxon>Chondrostei</taxon>
        <taxon>Acipenseriformes</taxon>
        <taxon>Acipenseridae</taxon>
        <taxon>Acipenser</taxon>
    </lineage>
</organism>
<evidence type="ECO:0000313" key="2">
    <source>
        <dbReference type="EMBL" id="RXM96543.1"/>
    </source>
</evidence>
<dbReference type="EMBL" id="SCEB01001571">
    <property type="protein sequence ID" value="RXM96542.1"/>
    <property type="molecule type" value="Genomic_DNA"/>
</dbReference>
<evidence type="ECO:0000313" key="1">
    <source>
        <dbReference type="EMBL" id="RXM96542.1"/>
    </source>
</evidence>
<name>A0A444V7X6_ACIRT</name>
<protein>
    <submittedName>
        <fullName evidence="1">Uncharacterized protein</fullName>
    </submittedName>
</protein>